<dbReference type="SUPFAM" id="SSF56542">
    <property type="entry name" value="Substrate-binding domain of HMG-CoA reductase"/>
    <property type="match status" value="1"/>
</dbReference>
<dbReference type="Pfam" id="PF00368">
    <property type="entry name" value="HMG-CoA_red"/>
    <property type="match status" value="1"/>
</dbReference>
<gene>
    <name evidence="5" type="ORF">PLOB_00050155</name>
</gene>
<evidence type="ECO:0000313" key="6">
    <source>
        <dbReference type="Proteomes" id="UP001159405"/>
    </source>
</evidence>
<reference evidence="5 6" key="1">
    <citation type="submission" date="2022-05" db="EMBL/GenBank/DDBJ databases">
        <authorList>
            <consortium name="Genoscope - CEA"/>
            <person name="William W."/>
        </authorList>
    </citation>
    <scope>NUCLEOTIDE SEQUENCE [LARGE SCALE GENOMIC DNA]</scope>
</reference>
<dbReference type="PRINTS" id="PR00071">
    <property type="entry name" value="HMGCOARDTASE"/>
</dbReference>
<dbReference type="PANTHER" id="PTHR10572:SF24">
    <property type="entry name" value="3-HYDROXY-3-METHYLGLUTARYL-COENZYME A REDUCTASE"/>
    <property type="match status" value="1"/>
</dbReference>
<dbReference type="Gene3D" id="3.30.70.420">
    <property type="entry name" value="Hydroxymethylglutaryl-CoA reductase, class I/II, NAD/NADP-binding domain"/>
    <property type="match status" value="1"/>
</dbReference>
<dbReference type="PROSITE" id="PS00318">
    <property type="entry name" value="HMG_COA_REDUCTASE_2"/>
    <property type="match status" value="1"/>
</dbReference>
<comment type="caution">
    <text evidence="5">The sequence shown here is derived from an EMBL/GenBank/DDBJ whole genome shotgun (WGS) entry which is preliminary data.</text>
</comment>
<dbReference type="InterPro" id="IPR002202">
    <property type="entry name" value="HMG_CoA_Rdtase"/>
</dbReference>
<sequence>VPYRNSYKLEDCDNRRKWVEQVTRKSLPNVGQWLDPQGTHGSHSTERLAGNIENLIGLAKIPLGVIGPLLIKGDHVNEHILCPFATTEGTLVASSTRGATAMTRCGGVSARVIQRRIMRTPHFVTDSIQQAQTLSSWLISHFEELKLRASEVSQHCKLQALEPWFVGRNLLMEFVYDSADAAGQNGVTVTTWHACQWALKQIAKEQPDINIREFYIESKCSGDKGALAKNYIKGRGIEVQAEAYITESVLQNVLKVDSSTLSRCFHALQIGAQRAGSYCANVCVSNTIAGISAATGQDLACVHESSWAMLEITTEREIKVGGTESGELYEPGIYASLVVPSLLIGTVGGGTGTPTAKESLRMMGCFGKGRIYRFAEIIASFALAMELSTLSAIASDKFASAHERFGRNRPEYNEN</sequence>
<evidence type="ECO:0000256" key="2">
    <source>
        <dbReference type="ARBA" id="ARBA00007661"/>
    </source>
</evidence>
<evidence type="ECO:0000256" key="1">
    <source>
        <dbReference type="ARBA" id="ARBA00005084"/>
    </source>
</evidence>
<dbReference type="InterPro" id="IPR009023">
    <property type="entry name" value="HMG_CoA_Rdtase_NAD(P)-bd_sf"/>
</dbReference>
<dbReference type="PANTHER" id="PTHR10572">
    <property type="entry name" value="3-HYDROXY-3-METHYLGLUTARYL-COENZYME A REDUCTASE"/>
    <property type="match status" value="1"/>
</dbReference>
<evidence type="ECO:0000256" key="3">
    <source>
        <dbReference type="ARBA" id="ARBA00012999"/>
    </source>
</evidence>
<feature type="non-terminal residue" evidence="5">
    <location>
        <position position="1"/>
    </location>
</feature>
<comment type="similarity">
    <text evidence="2">Belongs to the HMG-CoA reductase family.</text>
</comment>
<dbReference type="PROSITE" id="PS50065">
    <property type="entry name" value="HMG_COA_REDUCTASE_4"/>
    <property type="match status" value="1"/>
</dbReference>
<dbReference type="InterPro" id="IPR023074">
    <property type="entry name" value="HMG_CoA_Rdtase_cat_sf"/>
</dbReference>
<accession>A0ABN8Q3A5</accession>
<name>A0ABN8Q3A5_9CNID</name>
<evidence type="ECO:0000313" key="5">
    <source>
        <dbReference type="EMBL" id="CAH3154747.1"/>
    </source>
</evidence>
<dbReference type="SUPFAM" id="SSF55035">
    <property type="entry name" value="NAD-binding domain of HMG-CoA reductase"/>
    <property type="match status" value="1"/>
</dbReference>
<dbReference type="InterPro" id="IPR009029">
    <property type="entry name" value="HMG_CoA_Rdtase_sub-bd_dom_sf"/>
</dbReference>
<dbReference type="Gene3D" id="3.90.770.10">
    <property type="entry name" value="3-hydroxy-3-methylglutaryl-coenzyme A Reductase, Chain A, domain 2"/>
    <property type="match status" value="1"/>
</dbReference>
<comment type="pathway">
    <text evidence="1">Metabolic intermediate biosynthesis; (R)-mevalonate biosynthesis; (R)-mevalonate from acetyl-CoA: step 3/3.</text>
</comment>
<keyword evidence="4" id="KW-0560">Oxidoreductase</keyword>
<proteinExistence type="inferred from homology"/>
<evidence type="ECO:0000256" key="4">
    <source>
        <dbReference type="ARBA" id="ARBA00023002"/>
    </source>
</evidence>
<keyword evidence="6" id="KW-1185">Reference proteome</keyword>
<organism evidence="5 6">
    <name type="scientific">Porites lobata</name>
    <dbReference type="NCBI Taxonomy" id="104759"/>
    <lineage>
        <taxon>Eukaryota</taxon>
        <taxon>Metazoa</taxon>
        <taxon>Cnidaria</taxon>
        <taxon>Anthozoa</taxon>
        <taxon>Hexacorallia</taxon>
        <taxon>Scleractinia</taxon>
        <taxon>Fungiina</taxon>
        <taxon>Poritidae</taxon>
        <taxon>Porites</taxon>
    </lineage>
</organism>
<dbReference type="EC" id="1.1.1.34" evidence="3"/>
<protein>
    <recommendedName>
        <fullName evidence="3">hydroxymethylglutaryl-CoA reductase (NADPH)</fullName>
        <ecNumber evidence="3">1.1.1.34</ecNumber>
    </recommendedName>
</protein>
<dbReference type="Proteomes" id="UP001159405">
    <property type="component" value="Unassembled WGS sequence"/>
</dbReference>
<dbReference type="EMBL" id="CALNXK010000099">
    <property type="protein sequence ID" value="CAH3154747.1"/>
    <property type="molecule type" value="Genomic_DNA"/>
</dbReference>
<dbReference type="InterPro" id="IPR023076">
    <property type="entry name" value="HMG_CoA_Rdtase_CS"/>
</dbReference>